<evidence type="ECO:0000313" key="4">
    <source>
        <dbReference type="Proteomes" id="UP000248314"/>
    </source>
</evidence>
<evidence type="ECO:0000259" key="2">
    <source>
        <dbReference type="Pfam" id="PF14730"/>
    </source>
</evidence>
<reference evidence="3 4" key="1">
    <citation type="submission" date="2018-05" db="EMBL/GenBank/DDBJ databases">
        <title>Genomic Encyclopedia of Type Strains, Phase I: the one thousand microbial genomes (KMG-I) project.</title>
        <authorList>
            <person name="Kyrpides N."/>
        </authorList>
    </citation>
    <scope>NUCLEOTIDE SEQUENCE [LARGE SCALE GENOMIC DNA]</scope>
    <source>
        <strain evidence="3 4">DSM 15611</strain>
    </source>
</reference>
<dbReference type="InterPro" id="IPR027823">
    <property type="entry name" value="DUF4468"/>
</dbReference>
<dbReference type="CDD" id="cd12190">
    <property type="entry name" value="Bacova_04320_like"/>
    <property type="match status" value="1"/>
</dbReference>
<dbReference type="OrthoDB" id="1067229at2"/>
<feature type="domain" description="DUF4468" evidence="2">
    <location>
        <begin position="66"/>
        <end position="156"/>
    </location>
</feature>
<keyword evidence="1" id="KW-0732">Signal</keyword>
<protein>
    <submittedName>
        <fullName evidence="3">Colicin import membrane protein</fullName>
    </submittedName>
</protein>
<evidence type="ECO:0000313" key="3">
    <source>
        <dbReference type="EMBL" id="PXX24416.1"/>
    </source>
</evidence>
<dbReference type="AlphaFoldDB" id="A0A318I4S3"/>
<dbReference type="Proteomes" id="UP000248314">
    <property type="component" value="Unassembled WGS sequence"/>
</dbReference>
<proteinExistence type="predicted"/>
<feature type="signal peptide" evidence="1">
    <location>
        <begin position="1"/>
        <end position="18"/>
    </location>
</feature>
<accession>A0A318I4S3</accession>
<organism evidence="3 4">
    <name type="scientific">Hoylesella shahii DSM 15611 = JCM 12083</name>
    <dbReference type="NCBI Taxonomy" id="1122991"/>
    <lineage>
        <taxon>Bacteria</taxon>
        <taxon>Pseudomonadati</taxon>
        <taxon>Bacteroidota</taxon>
        <taxon>Bacteroidia</taxon>
        <taxon>Bacteroidales</taxon>
        <taxon>Prevotellaceae</taxon>
        <taxon>Hoylesella</taxon>
    </lineage>
</organism>
<sequence length="217" mass="25097">MKRKLFLALLFAPVFAFAQNEWERPQDKTQNKSTQTTSKIEKQNPNIDARYLEGAVPEVEGKVVFDYEIDVPGRTAQEIYDATYTAIEELTKGQNQFPESAIALVNKKEHIIAARFKEWLVFQNSFLSLDRTVFNYTIIAKCYDGKLNLSLSRINYAYEMNRGAGNGLETTAEKWITDKYGLNKAKTKLSKMSGKFRRKTIDRKDEVFETIKQRLQQ</sequence>
<dbReference type="EMBL" id="QJJX01000002">
    <property type="protein sequence ID" value="PXX24416.1"/>
    <property type="molecule type" value="Genomic_DNA"/>
</dbReference>
<keyword evidence="4" id="KW-1185">Reference proteome</keyword>
<evidence type="ECO:0000256" key="1">
    <source>
        <dbReference type="SAM" id="SignalP"/>
    </source>
</evidence>
<name>A0A318I4S3_9BACT</name>
<dbReference type="Gene3D" id="3.30.530.80">
    <property type="match status" value="1"/>
</dbReference>
<gene>
    <name evidence="3" type="ORF">EJ73_00221</name>
</gene>
<dbReference type="RefSeq" id="WP_025815182.1">
    <property type="nucleotide sequence ID" value="NZ_BAIZ01000001.1"/>
</dbReference>
<comment type="caution">
    <text evidence="3">The sequence shown here is derived from an EMBL/GenBank/DDBJ whole genome shotgun (WGS) entry which is preliminary data.</text>
</comment>
<feature type="chain" id="PRO_5016429291" evidence="1">
    <location>
        <begin position="19"/>
        <end position="217"/>
    </location>
</feature>
<dbReference type="STRING" id="1122991.GCA_000613445_03312"/>
<dbReference type="Pfam" id="PF14730">
    <property type="entry name" value="DUF4468"/>
    <property type="match status" value="1"/>
</dbReference>